<dbReference type="GO" id="GO:0003723">
    <property type="term" value="F:RNA binding"/>
    <property type="evidence" value="ECO:0007669"/>
    <property type="project" value="InterPro"/>
</dbReference>
<reference evidence="3" key="1">
    <citation type="submission" date="2016-11" db="UniProtKB">
        <authorList>
            <consortium name="WormBaseParasite"/>
        </authorList>
    </citation>
    <scope>IDENTIFICATION</scope>
</reference>
<dbReference type="GO" id="GO:0006400">
    <property type="term" value="P:tRNA modification"/>
    <property type="evidence" value="ECO:0007669"/>
    <property type="project" value="InterPro"/>
</dbReference>
<dbReference type="InterPro" id="IPR040183">
    <property type="entry name" value="THUMPD1-like"/>
</dbReference>
<proteinExistence type="predicted"/>
<dbReference type="PANTHER" id="PTHR13452">
    <property type="entry name" value="THUMP DOMAIN CONTAINING PROTEIN 1-RELATED"/>
    <property type="match status" value="1"/>
</dbReference>
<organism evidence="2 3">
    <name type="scientific">Macrostomum lignano</name>
    <dbReference type="NCBI Taxonomy" id="282301"/>
    <lineage>
        <taxon>Eukaryota</taxon>
        <taxon>Metazoa</taxon>
        <taxon>Spiralia</taxon>
        <taxon>Lophotrochozoa</taxon>
        <taxon>Platyhelminthes</taxon>
        <taxon>Rhabditophora</taxon>
        <taxon>Macrostomorpha</taxon>
        <taxon>Macrostomida</taxon>
        <taxon>Macrostomidae</taxon>
        <taxon>Macrostomum</taxon>
    </lineage>
</organism>
<evidence type="ECO:0000313" key="2">
    <source>
        <dbReference type="Proteomes" id="UP000095280"/>
    </source>
</evidence>
<feature type="compositionally biased region" description="Acidic residues" evidence="1">
    <location>
        <begin position="46"/>
        <end position="64"/>
    </location>
</feature>
<keyword evidence="2" id="KW-1185">Reference proteome</keyword>
<feature type="region of interest" description="Disordered" evidence="1">
    <location>
        <begin position="507"/>
        <end position="584"/>
    </location>
</feature>
<accession>A0A1I8FGC0</accession>
<evidence type="ECO:0000256" key="1">
    <source>
        <dbReference type="SAM" id="MobiDB-lite"/>
    </source>
</evidence>
<evidence type="ECO:0000313" key="3">
    <source>
        <dbReference type="WBParaSite" id="maker-unitig_33809-snap-gene-0.2-mRNA-1"/>
    </source>
</evidence>
<dbReference type="AlphaFoldDB" id="A0A1I8FGC0"/>
<protein>
    <submittedName>
        <fullName evidence="3">HECT domain-containing protein</fullName>
    </submittedName>
</protein>
<feature type="region of interest" description="Disordered" evidence="1">
    <location>
        <begin position="42"/>
        <end position="64"/>
    </location>
</feature>
<dbReference type="Proteomes" id="UP000095280">
    <property type="component" value="Unplaced"/>
</dbReference>
<dbReference type="WBParaSite" id="maker-unitig_33809-snap-gene-0.2-mRNA-1">
    <property type="protein sequence ID" value="maker-unitig_33809-snap-gene-0.2-mRNA-1"/>
    <property type="gene ID" value="maker-unitig_33809-snap-gene-0.2"/>
</dbReference>
<name>A0A1I8FGC0_9PLAT</name>
<dbReference type="PANTHER" id="PTHR13452:SF10">
    <property type="entry name" value="THUMP DOMAIN-CONTAINING PROTEIN 1"/>
    <property type="match status" value="1"/>
</dbReference>
<sequence>PAKRPRGGRQQLLTRGWRGLLVTCNKRERECVGEALDLLDTFLPDDPAEDNEGAEEDADDGDNAEDDIQQCLERERARARRAGPPGGRCAAFSIHIADLTPPAKIRAGAELRIRRCLAAGLAPCRGSSMSPTLSLKRLWRRPPEATAVAGVGGRHILRLLPVEATCASGLQDIGEAFESLWTAFVLLIESQARNFDKLERQDVINRVFTAVKSVSPGHWSVDPRPWPRQLLSSMSNRVTCSACCATFAATGKYNLSEVVRALGPRARRLGRLMRQSLGRSDAAEAETGELGRLMAEAVLVTAAGGIWRRRPARPRARLFSCQRAAQPELLQSDLAQQLSQANRSFDSNLQIPIARSRLACYSTPKQHRTVSCASSWLAAFLFKQRCLLSLLLVSAAAPSAALSPGLENAVNRVNRKLRAGGPACRVAATNRTYQHPRQASNSRISATMTIWRPTRPRGQLRRPQLHSGRLHHLRAIPCRSSPACANSRGLPSVISGAPASRKYILDLATGKPTPQCKFSKPPGPRLKRREGDSQPVPRRPQKERTRGAAAATGYEGENCQAGGPASPKGRRLPERRQVGVKPGQ</sequence>